<evidence type="ECO:0000313" key="8">
    <source>
        <dbReference type="Proteomes" id="UP000242447"/>
    </source>
</evidence>
<keyword evidence="1 4" id="KW-0349">Heme</keyword>
<dbReference type="EMBL" id="CP019937">
    <property type="protein sequence ID" value="ARO13687.1"/>
    <property type="molecule type" value="Genomic_DNA"/>
</dbReference>
<dbReference type="AlphaFoldDB" id="A0A1W6NXF1"/>
<dbReference type="GO" id="GO:0020037">
    <property type="term" value="F:heme binding"/>
    <property type="evidence" value="ECO:0007669"/>
    <property type="project" value="InterPro"/>
</dbReference>
<sequence length="150" mass="15775">MVLLSHLKRRIGAAVLAFGALLGAPAIAVAGDAQAGERSFARQCTACHVIRDDSGSIIMGTGARTGPNLFGLASRPAATADGFAYGPSMQQLAGRAVGWDENAFVSFVTAPSAFLQQRLGDRRASSRMAYLVRNPADAADIWAYLSRFSN</sequence>
<dbReference type="Gene3D" id="1.10.760.10">
    <property type="entry name" value="Cytochrome c-like domain"/>
    <property type="match status" value="1"/>
</dbReference>
<dbReference type="STRING" id="92947.BVG79_00331"/>
<gene>
    <name evidence="7" type="primary">cycA</name>
    <name evidence="7" type="ORF">BVG79_00331</name>
</gene>
<evidence type="ECO:0000256" key="3">
    <source>
        <dbReference type="ARBA" id="ARBA00023004"/>
    </source>
</evidence>
<dbReference type="SUPFAM" id="SSF46626">
    <property type="entry name" value="Cytochrome c"/>
    <property type="match status" value="1"/>
</dbReference>
<dbReference type="InterPro" id="IPR009056">
    <property type="entry name" value="Cyt_c-like_dom"/>
</dbReference>
<feature type="domain" description="Cytochrome c" evidence="6">
    <location>
        <begin position="31"/>
        <end position="149"/>
    </location>
</feature>
<dbReference type="PROSITE" id="PS51007">
    <property type="entry name" value="CYTC"/>
    <property type="match status" value="1"/>
</dbReference>
<evidence type="ECO:0000259" key="6">
    <source>
        <dbReference type="PROSITE" id="PS51007"/>
    </source>
</evidence>
<evidence type="ECO:0000256" key="5">
    <source>
        <dbReference type="SAM" id="SignalP"/>
    </source>
</evidence>
<evidence type="ECO:0000313" key="7">
    <source>
        <dbReference type="EMBL" id="ARO13687.1"/>
    </source>
</evidence>
<feature type="signal peptide" evidence="5">
    <location>
        <begin position="1"/>
        <end position="28"/>
    </location>
</feature>
<protein>
    <submittedName>
        <fullName evidence="7">Cytochrome c2</fullName>
    </submittedName>
</protein>
<keyword evidence="3 4" id="KW-0408">Iron</keyword>
<name>A0A1W6NXF1_9RHOB</name>
<evidence type="ECO:0000256" key="1">
    <source>
        <dbReference type="ARBA" id="ARBA00022617"/>
    </source>
</evidence>
<dbReference type="RefSeq" id="WP_236951389.1">
    <property type="nucleotide sequence ID" value="NZ_CP019937.1"/>
</dbReference>
<evidence type="ECO:0000256" key="2">
    <source>
        <dbReference type="ARBA" id="ARBA00022723"/>
    </source>
</evidence>
<organism evidence="7 8">
    <name type="scientific">Ketogulonicigenium robustum</name>
    <dbReference type="NCBI Taxonomy" id="92947"/>
    <lineage>
        <taxon>Bacteria</taxon>
        <taxon>Pseudomonadati</taxon>
        <taxon>Pseudomonadota</taxon>
        <taxon>Alphaproteobacteria</taxon>
        <taxon>Rhodobacterales</taxon>
        <taxon>Roseobacteraceae</taxon>
        <taxon>Ketogulonicigenium</taxon>
    </lineage>
</organism>
<evidence type="ECO:0000256" key="4">
    <source>
        <dbReference type="PROSITE-ProRule" id="PRU00433"/>
    </source>
</evidence>
<reference evidence="7 8" key="1">
    <citation type="submission" date="2017-02" db="EMBL/GenBank/DDBJ databases">
        <title>Ketogulonicigenium robustum SPU B003 Genome sequencing and assembly.</title>
        <authorList>
            <person name="Li Y."/>
            <person name="Liu L."/>
            <person name="Wang C."/>
            <person name="Zhang M."/>
            <person name="Zhang T."/>
            <person name="Zhang Y."/>
        </authorList>
    </citation>
    <scope>NUCLEOTIDE SEQUENCE [LARGE SCALE GENOMIC DNA]</scope>
    <source>
        <strain evidence="7 8">SPU_B003</strain>
    </source>
</reference>
<feature type="chain" id="PRO_5012213284" evidence="5">
    <location>
        <begin position="29"/>
        <end position="150"/>
    </location>
</feature>
<dbReference type="Proteomes" id="UP000242447">
    <property type="component" value="Chromosome"/>
</dbReference>
<dbReference type="GO" id="GO:0046872">
    <property type="term" value="F:metal ion binding"/>
    <property type="evidence" value="ECO:0007669"/>
    <property type="project" value="UniProtKB-KW"/>
</dbReference>
<proteinExistence type="predicted"/>
<accession>A0A1W6NXF1</accession>
<keyword evidence="8" id="KW-1185">Reference proteome</keyword>
<keyword evidence="5" id="KW-0732">Signal</keyword>
<dbReference type="GO" id="GO:0009055">
    <property type="term" value="F:electron transfer activity"/>
    <property type="evidence" value="ECO:0007669"/>
    <property type="project" value="InterPro"/>
</dbReference>
<dbReference type="InterPro" id="IPR036909">
    <property type="entry name" value="Cyt_c-like_dom_sf"/>
</dbReference>
<keyword evidence="2 4" id="KW-0479">Metal-binding</keyword>
<dbReference type="KEGG" id="kro:BVG79_00331"/>